<dbReference type="GO" id="GO:0033539">
    <property type="term" value="P:fatty acid beta-oxidation using acyl-CoA dehydrogenase"/>
    <property type="evidence" value="ECO:0007669"/>
    <property type="project" value="TreeGrafter"/>
</dbReference>
<comment type="caution">
    <text evidence="4">The sequence shown here is derived from an EMBL/GenBank/DDBJ whole genome shotgun (WGS) entry which is preliminary data.</text>
</comment>
<accession>A0A7V4E5Q3</accession>
<proteinExistence type="predicted"/>
<sequence length="130" mass="14749">MNKGFSIIKSFFDSHLPGIAGLVGAMRRIYEHMREYAKQRRAGGKSLIEHPNVALKLGEIASDLEALRNLMYRAAWEIDVAQSSSNYKHNLFWYSATYAFFKKISWHFCNLATDIYGGMSAAKELPLANL</sequence>
<dbReference type="InterPro" id="IPR036250">
    <property type="entry name" value="AcylCo_DH-like_C"/>
</dbReference>
<name>A0A7V4E5Q3_UNCW3</name>
<evidence type="ECO:0000256" key="1">
    <source>
        <dbReference type="ARBA" id="ARBA00022630"/>
    </source>
</evidence>
<reference evidence="4" key="1">
    <citation type="journal article" date="2020" name="mSystems">
        <title>Genome- and Community-Level Interaction Insights into Carbon Utilization and Element Cycling Functions of Hydrothermarchaeota in Hydrothermal Sediment.</title>
        <authorList>
            <person name="Zhou Z."/>
            <person name="Liu Y."/>
            <person name="Xu W."/>
            <person name="Pan J."/>
            <person name="Luo Z.H."/>
            <person name="Li M."/>
        </authorList>
    </citation>
    <scope>NUCLEOTIDE SEQUENCE [LARGE SCALE GENOMIC DNA]</scope>
    <source>
        <strain evidence="4">SpSt-69</strain>
    </source>
</reference>
<dbReference type="GO" id="GO:0005737">
    <property type="term" value="C:cytoplasm"/>
    <property type="evidence" value="ECO:0007669"/>
    <property type="project" value="TreeGrafter"/>
</dbReference>
<dbReference type="Gene3D" id="1.20.140.10">
    <property type="entry name" value="Butyryl-CoA Dehydrogenase, subunit A, domain 3"/>
    <property type="match status" value="1"/>
</dbReference>
<dbReference type="GO" id="GO:0003995">
    <property type="term" value="F:acyl-CoA dehydrogenase activity"/>
    <property type="evidence" value="ECO:0007669"/>
    <property type="project" value="TreeGrafter"/>
</dbReference>
<organism evidence="4">
    <name type="scientific">candidate division WOR-3 bacterium</name>
    <dbReference type="NCBI Taxonomy" id="2052148"/>
    <lineage>
        <taxon>Bacteria</taxon>
        <taxon>Bacteria division WOR-3</taxon>
    </lineage>
</organism>
<dbReference type="SUPFAM" id="SSF47203">
    <property type="entry name" value="Acyl-CoA dehydrogenase C-terminal domain-like"/>
    <property type="match status" value="1"/>
</dbReference>
<dbReference type="Pfam" id="PF00441">
    <property type="entry name" value="Acyl-CoA_dh_1"/>
    <property type="match status" value="1"/>
</dbReference>
<dbReference type="EMBL" id="DTDJ01000045">
    <property type="protein sequence ID" value="HGL18041.1"/>
    <property type="molecule type" value="Genomic_DNA"/>
</dbReference>
<keyword evidence="1" id="KW-0285">Flavoprotein</keyword>
<keyword evidence="2" id="KW-0560">Oxidoreductase</keyword>
<evidence type="ECO:0000259" key="3">
    <source>
        <dbReference type="Pfam" id="PF00441"/>
    </source>
</evidence>
<evidence type="ECO:0000256" key="2">
    <source>
        <dbReference type="ARBA" id="ARBA00023002"/>
    </source>
</evidence>
<protein>
    <recommendedName>
        <fullName evidence="3">Acyl-CoA dehydrogenase/oxidase C-terminal domain-containing protein</fullName>
    </recommendedName>
</protein>
<feature type="domain" description="Acyl-CoA dehydrogenase/oxidase C-terminal" evidence="3">
    <location>
        <begin position="2"/>
        <end position="129"/>
    </location>
</feature>
<gene>
    <name evidence="4" type="ORF">ENU66_06925</name>
</gene>
<evidence type="ECO:0000313" key="4">
    <source>
        <dbReference type="EMBL" id="HGL18041.1"/>
    </source>
</evidence>
<dbReference type="InterPro" id="IPR050741">
    <property type="entry name" value="Acyl-CoA_dehydrogenase"/>
</dbReference>
<dbReference type="InterPro" id="IPR009075">
    <property type="entry name" value="AcylCo_DH/oxidase_C"/>
</dbReference>
<dbReference type="PANTHER" id="PTHR48083:SF2">
    <property type="entry name" value="MEDIUM-CHAIN SPECIFIC ACYL-COA DEHYDROGENASE, MITOCHONDRIAL"/>
    <property type="match status" value="1"/>
</dbReference>
<dbReference type="AlphaFoldDB" id="A0A7V4E5Q3"/>
<dbReference type="PANTHER" id="PTHR48083">
    <property type="entry name" value="MEDIUM-CHAIN SPECIFIC ACYL-COA DEHYDROGENASE, MITOCHONDRIAL-RELATED"/>
    <property type="match status" value="1"/>
</dbReference>